<evidence type="ECO:0000256" key="5">
    <source>
        <dbReference type="ARBA" id="ARBA00023163"/>
    </source>
</evidence>
<dbReference type="Pfam" id="PF05066">
    <property type="entry name" value="HARE-HTH"/>
    <property type="match status" value="1"/>
</dbReference>
<feature type="compositionally biased region" description="Polar residues" evidence="7">
    <location>
        <begin position="74"/>
        <end position="83"/>
    </location>
</feature>
<keyword evidence="4 9" id="KW-0548">Nucleotidyltransferase</keyword>
<evidence type="ECO:0000256" key="4">
    <source>
        <dbReference type="ARBA" id="ARBA00022695"/>
    </source>
</evidence>
<evidence type="ECO:0000313" key="9">
    <source>
        <dbReference type="EMBL" id="MSS00899.1"/>
    </source>
</evidence>
<dbReference type="GO" id="GO:0006355">
    <property type="term" value="P:regulation of DNA-templated transcription"/>
    <property type="evidence" value="ECO:0007669"/>
    <property type="project" value="InterPro"/>
</dbReference>
<dbReference type="Proteomes" id="UP000470082">
    <property type="component" value="Unassembled WGS sequence"/>
</dbReference>
<gene>
    <name evidence="9" type="primary">rpoE</name>
    <name evidence="9" type="ORF">FYJ50_01970</name>
</gene>
<feature type="domain" description="HTH HARE-type" evidence="8">
    <location>
        <begin position="3"/>
        <end position="70"/>
    </location>
</feature>
<evidence type="ECO:0000256" key="7">
    <source>
        <dbReference type="SAM" id="MobiDB-lite"/>
    </source>
</evidence>
<dbReference type="GO" id="GO:0016779">
    <property type="term" value="F:nucleotidyltransferase activity"/>
    <property type="evidence" value="ECO:0007669"/>
    <property type="project" value="UniProtKB-KW"/>
</dbReference>
<dbReference type="InterPro" id="IPR038087">
    <property type="entry name" value="RNAP_delta_N_dom_sf"/>
</dbReference>
<keyword evidence="3 9" id="KW-0808">Transferase</keyword>
<feature type="compositionally biased region" description="Acidic residues" evidence="7">
    <location>
        <begin position="84"/>
        <end position="99"/>
    </location>
</feature>
<keyword evidence="2 9" id="KW-0240">DNA-directed RNA polymerase</keyword>
<organism evidence="9 10">
    <name type="scientific">Floccifex porci</name>
    <dbReference type="NCBI Taxonomy" id="2606629"/>
    <lineage>
        <taxon>Bacteria</taxon>
        <taxon>Bacillati</taxon>
        <taxon>Bacillota</taxon>
        <taxon>Erysipelotrichia</taxon>
        <taxon>Erysipelotrichales</taxon>
        <taxon>Erysipelotrichaceae</taxon>
        <taxon>Floccifex</taxon>
    </lineage>
</organism>
<accession>A0A7X2N1S7</accession>
<dbReference type="EMBL" id="VUMM01000002">
    <property type="protein sequence ID" value="MSS00899.1"/>
    <property type="molecule type" value="Genomic_DNA"/>
</dbReference>
<keyword evidence="10" id="KW-1185">Reference proteome</keyword>
<dbReference type="PROSITE" id="PS51913">
    <property type="entry name" value="HTH_HARE"/>
    <property type="match status" value="1"/>
</dbReference>
<evidence type="ECO:0000259" key="8">
    <source>
        <dbReference type="PROSITE" id="PS51913"/>
    </source>
</evidence>
<evidence type="ECO:0000256" key="2">
    <source>
        <dbReference type="ARBA" id="ARBA00022478"/>
    </source>
</evidence>
<evidence type="ECO:0000313" key="10">
    <source>
        <dbReference type="Proteomes" id="UP000470082"/>
    </source>
</evidence>
<dbReference type="AlphaFoldDB" id="A0A7X2N1S7"/>
<sequence length="99" mass="11624">MKKSMIDVALSVLKEQKQPMSFINLWTEVSKQMGYNESQFEDNIAQFYTDLSIDGRFFNMPQNTWDLKSRHTLSESTMDTDSLSIEDEDDEVEELEENE</sequence>
<dbReference type="RefSeq" id="WP_154459367.1">
    <property type="nucleotide sequence ID" value="NZ_JAQYTQ010000053.1"/>
</dbReference>
<feature type="region of interest" description="Disordered" evidence="7">
    <location>
        <begin position="70"/>
        <end position="99"/>
    </location>
</feature>
<proteinExistence type="inferred from homology"/>
<dbReference type="NCBIfam" id="TIGR04567">
    <property type="entry name" value="RNAP_delt_lowGC"/>
    <property type="match status" value="1"/>
</dbReference>
<dbReference type="GO" id="GO:0000428">
    <property type="term" value="C:DNA-directed RNA polymerase complex"/>
    <property type="evidence" value="ECO:0007669"/>
    <property type="project" value="UniProtKB-KW"/>
</dbReference>
<dbReference type="Gene3D" id="1.10.10.1250">
    <property type="entry name" value="RNA polymerase, subunit delta, N-terminal domain"/>
    <property type="match status" value="1"/>
</dbReference>
<evidence type="ECO:0000256" key="3">
    <source>
        <dbReference type="ARBA" id="ARBA00022679"/>
    </source>
</evidence>
<name>A0A7X2N1S7_9FIRM</name>
<keyword evidence="5" id="KW-0804">Transcription</keyword>
<evidence type="ECO:0000256" key="1">
    <source>
        <dbReference type="ARBA" id="ARBA00009828"/>
    </source>
</evidence>
<dbReference type="GO" id="GO:0006351">
    <property type="term" value="P:DNA-templated transcription"/>
    <property type="evidence" value="ECO:0007669"/>
    <property type="project" value="InterPro"/>
</dbReference>
<comment type="caution">
    <text evidence="9">The sequence shown here is derived from an EMBL/GenBank/DDBJ whole genome shotgun (WGS) entry which is preliminary data.</text>
</comment>
<comment type="similarity">
    <text evidence="1">Belongs to the RpoE family.</text>
</comment>
<evidence type="ECO:0000256" key="6">
    <source>
        <dbReference type="ARBA" id="ARBA00031937"/>
    </source>
</evidence>
<dbReference type="InterPro" id="IPR007759">
    <property type="entry name" value="Asxl_HARE-HTH"/>
</dbReference>
<dbReference type="InterPro" id="IPR029757">
    <property type="entry name" value="RpoE"/>
</dbReference>
<protein>
    <recommendedName>
        <fullName evidence="6">RNAP delta factor</fullName>
    </recommendedName>
</protein>
<reference evidence="9 10" key="1">
    <citation type="submission" date="2019-08" db="EMBL/GenBank/DDBJ databases">
        <title>In-depth cultivation of the pig gut microbiome towards novel bacterial diversity and tailored functional studies.</title>
        <authorList>
            <person name="Wylensek D."/>
            <person name="Hitch T.C.A."/>
            <person name="Clavel T."/>
        </authorList>
    </citation>
    <scope>NUCLEOTIDE SEQUENCE [LARGE SCALE GENOMIC DNA]</scope>
    <source>
        <strain evidence="9 10">LKV-178-WT-2G</strain>
    </source>
</reference>